<proteinExistence type="predicted"/>
<gene>
    <name evidence="1" type="ORF">PSTG_06282</name>
</gene>
<name>A0A0L0VMT0_9BASI</name>
<keyword evidence="2" id="KW-1185">Reference proteome</keyword>
<evidence type="ECO:0000313" key="1">
    <source>
        <dbReference type="EMBL" id="KNF00588.1"/>
    </source>
</evidence>
<sequence length="110" mass="12755">MLQRFQVQGSDFDCIQDKWEDKLDSLNTFLETLSDLIQPIISYDSDIGAVRKHIIQLSKSTIPLVKLARILTDKITKRNPKKLPFTLNSELNSETLFQSYYNAEQNSKNF</sequence>
<dbReference type="EMBL" id="AJIL01000036">
    <property type="protein sequence ID" value="KNF00588.1"/>
    <property type="molecule type" value="Genomic_DNA"/>
</dbReference>
<dbReference type="Proteomes" id="UP000054564">
    <property type="component" value="Unassembled WGS sequence"/>
</dbReference>
<dbReference type="PANTHER" id="PTHR33069">
    <property type="entry name" value="CHROMOSOME 7, WHOLE GENOME SHOTGUN SEQUENCE-RELATED"/>
    <property type="match status" value="1"/>
</dbReference>
<accession>A0A0L0VMT0</accession>
<protein>
    <recommendedName>
        <fullName evidence="3">Dynein heavy chain tail domain-containing protein</fullName>
    </recommendedName>
</protein>
<evidence type="ECO:0008006" key="3">
    <source>
        <dbReference type="Google" id="ProtNLM"/>
    </source>
</evidence>
<evidence type="ECO:0000313" key="2">
    <source>
        <dbReference type="Proteomes" id="UP000054564"/>
    </source>
</evidence>
<dbReference type="AlphaFoldDB" id="A0A0L0VMT0"/>
<comment type="caution">
    <text evidence="1">The sequence shown here is derived from an EMBL/GenBank/DDBJ whole genome shotgun (WGS) entry which is preliminary data.</text>
</comment>
<dbReference type="PANTHER" id="PTHR33069:SF3">
    <property type="entry name" value="DYNEIN HEAVY CHAIN TAIL DOMAIN-CONTAINING PROTEIN"/>
    <property type="match status" value="1"/>
</dbReference>
<organism evidence="1 2">
    <name type="scientific">Puccinia striiformis f. sp. tritici PST-78</name>
    <dbReference type="NCBI Taxonomy" id="1165861"/>
    <lineage>
        <taxon>Eukaryota</taxon>
        <taxon>Fungi</taxon>
        <taxon>Dikarya</taxon>
        <taxon>Basidiomycota</taxon>
        <taxon>Pucciniomycotina</taxon>
        <taxon>Pucciniomycetes</taxon>
        <taxon>Pucciniales</taxon>
        <taxon>Pucciniaceae</taxon>
        <taxon>Puccinia</taxon>
    </lineage>
</organism>
<reference evidence="2" key="1">
    <citation type="submission" date="2014-03" db="EMBL/GenBank/DDBJ databases">
        <title>The Genome Sequence of Puccinia striiformis f. sp. tritici PST-78.</title>
        <authorList>
            <consortium name="The Broad Institute Genome Sequencing Platform"/>
            <person name="Cuomo C."/>
            <person name="Hulbert S."/>
            <person name="Chen X."/>
            <person name="Walker B."/>
            <person name="Young S.K."/>
            <person name="Zeng Q."/>
            <person name="Gargeya S."/>
            <person name="Fitzgerald M."/>
            <person name="Haas B."/>
            <person name="Abouelleil A."/>
            <person name="Alvarado L."/>
            <person name="Arachchi H.M."/>
            <person name="Berlin A.M."/>
            <person name="Chapman S.B."/>
            <person name="Goldberg J."/>
            <person name="Griggs A."/>
            <person name="Gujja S."/>
            <person name="Hansen M."/>
            <person name="Howarth C."/>
            <person name="Imamovic A."/>
            <person name="Larimer J."/>
            <person name="McCowan C."/>
            <person name="Montmayeur A."/>
            <person name="Murphy C."/>
            <person name="Neiman D."/>
            <person name="Pearson M."/>
            <person name="Priest M."/>
            <person name="Roberts A."/>
            <person name="Saif S."/>
            <person name="Shea T."/>
            <person name="Sisk P."/>
            <person name="Sykes S."/>
            <person name="Wortman J."/>
            <person name="Nusbaum C."/>
            <person name="Birren B."/>
        </authorList>
    </citation>
    <scope>NUCLEOTIDE SEQUENCE [LARGE SCALE GENOMIC DNA]</scope>
    <source>
        <strain evidence="2">race PST-78</strain>
    </source>
</reference>